<evidence type="ECO:0000313" key="7">
    <source>
        <dbReference type="EMBL" id="PXA66756.1"/>
    </source>
</evidence>
<dbReference type="GO" id="GO:0015940">
    <property type="term" value="P:pantothenate biosynthetic process"/>
    <property type="evidence" value="ECO:0007669"/>
    <property type="project" value="UniProtKB-UniPathway"/>
</dbReference>
<dbReference type="InterPro" id="IPR013328">
    <property type="entry name" value="6PGD_dom2"/>
</dbReference>
<dbReference type="InterPro" id="IPR013332">
    <property type="entry name" value="KPR_N"/>
</dbReference>
<accession>A0A2V3DUH7</accession>
<feature type="domain" description="Ketopantoate reductase C-terminal" evidence="6">
    <location>
        <begin position="184"/>
        <end position="298"/>
    </location>
</feature>
<keyword evidence="8" id="KW-1185">Reference proteome</keyword>
<dbReference type="InterPro" id="IPR008927">
    <property type="entry name" value="6-PGluconate_DH-like_C_sf"/>
</dbReference>
<comment type="pathway">
    <text evidence="4">Cofactor biosynthesis; (R)-pantothenate biosynthesis; (R)-pantoate from 3-methyl-2-oxobutanoate: step 2/2.</text>
</comment>
<dbReference type="EC" id="1.1.1.169" evidence="4"/>
<organism evidence="7 8">
    <name type="scientific">Arthrobacter psychrochitiniphilus</name>
    <dbReference type="NCBI Taxonomy" id="291045"/>
    <lineage>
        <taxon>Bacteria</taxon>
        <taxon>Bacillati</taxon>
        <taxon>Actinomycetota</taxon>
        <taxon>Actinomycetes</taxon>
        <taxon>Micrococcales</taxon>
        <taxon>Micrococcaceae</taxon>
        <taxon>Arthrobacter</taxon>
    </lineage>
</organism>
<evidence type="ECO:0000259" key="5">
    <source>
        <dbReference type="Pfam" id="PF02558"/>
    </source>
</evidence>
<dbReference type="InterPro" id="IPR036291">
    <property type="entry name" value="NAD(P)-bd_dom_sf"/>
</dbReference>
<evidence type="ECO:0000256" key="1">
    <source>
        <dbReference type="ARBA" id="ARBA00007870"/>
    </source>
</evidence>
<protein>
    <recommendedName>
        <fullName evidence="4">2-dehydropantoate 2-reductase</fullName>
        <ecNumber evidence="4">1.1.1.169</ecNumber>
    </recommendedName>
    <alternativeName>
        <fullName evidence="4">Ketopantoate reductase</fullName>
    </alternativeName>
</protein>
<dbReference type="SUPFAM" id="SSF48179">
    <property type="entry name" value="6-phosphogluconate dehydrogenase C-terminal domain-like"/>
    <property type="match status" value="1"/>
</dbReference>
<evidence type="ECO:0000313" key="8">
    <source>
        <dbReference type="Proteomes" id="UP000246303"/>
    </source>
</evidence>
<comment type="similarity">
    <text evidence="1 4">Belongs to the ketopantoate reductase family.</text>
</comment>
<keyword evidence="2 4" id="KW-0521">NADP</keyword>
<dbReference type="EMBL" id="QHLZ01000002">
    <property type="protein sequence ID" value="PXA66756.1"/>
    <property type="molecule type" value="Genomic_DNA"/>
</dbReference>
<dbReference type="Gene3D" id="1.10.1040.10">
    <property type="entry name" value="N-(1-d-carboxylethyl)-l-norvaline Dehydrogenase, domain 2"/>
    <property type="match status" value="1"/>
</dbReference>
<dbReference type="Pfam" id="PF02558">
    <property type="entry name" value="ApbA"/>
    <property type="match status" value="1"/>
</dbReference>
<dbReference type="Gene3D" id="3.40.50.720">
    <property type="entry name" value="NAD(P)-binding Rossmann-like Domain"/>
    <property type="match status" value="1"/>
</dbReference>
<evidence type="ECO:0000259" key="6">
    <source>
        <dbReference type="Pfam" id="PF08546"/>
    </source>
</evidence>
<proteinExistence type="inferred from homology"/>
<dbReference type="PANTHER" id="PTHR21708:SF26">
    <property type="entry name" value="2-DEHYDROPANTOATE 2-REDUCTASE"/>
    <property type="match status" value="1"/>
</dbReference>
<dbReference type="InterPro" id="IPR013752">
    <property type="entry name" value="KPA_reductase"/>
</dbReference>
<keyword evidence="4" id="KW-0566">Pantothenate biosynthesis</keyword>
<comment type="catalytic activity">
    <reaction evidence="4">
        <text>(R)-pantoate + NADP(+) = 2-dehydropantoate + NADPH + H(+)</text>
        <dbReference type="Rhea" id="RHEA:16233"/>
        <dbReference type="ChEBI" id="CHEBI:11561"/>
        <dbReference type="ChEBI" id="CHEBI:15378"/>
        <dbReference type="ChEBI" id="CHEBI:15980"/>
        <dbReference type="ChEBI" id="CHEBI:57783"/>
        <dbReference type="ChEBI" id="CHEBI:58349"/>
        <dbReference type="EC" id="1.1.1.169"/>
    </reaction>
</comment>
<dbReference type="PANTHER" id="PTHR21708">
    <property type="entry name" value="PROBABLE 2-DEHYDROPANTOATE 2-REDUCTASE"/>
    <property type="match status" value="1"/>
</dbReference>
<dbReference type="AlphaFoldDB" id="A0A2V3DUH7"/>
<dbReference type="GO" id="GO:0008677">
    <property type="term" value="F:2-dehydropantoate 2-reductase activity"/>
    <property type="evidence" value="ECO:0007669"/>
    <property type="project" value="UniProtKB-EC"/>
</dbReference>
<sequence>MKILVVGAGATGGYFGAALARAGRDVSFLVREKRAQFLQERGLRIVDAEGETRSAPRILTAGTLDEIFDVVLVTVKGPGLEQAMVDMTPAVGPDTLIVPFLNGMGHMEVLATAFGADAVIGSVVHLVSTINADGDIAILNPLARWSIGDQDGPLEGAVSARVQALLAEISVPGFEAVAVPNGLAIMWHKWVFIVAAGVTTCLMRGPVGSIAAVPGGPEFVAAVLAQTAAVSAAAGYPVPQAQQAGNLTFLTEPGSTFTSSLYRDVTAGLAHEGEQIVGDFARRAAGLGVPVPLIDLALLQLRVNEASRS</sequence>
<dbReference type="RefSeq" id="WP_110105070.1">
    <property type="nucleotide sequence ID" value="NZ_JACBZZ010000001.1"/>
</dbReference>
<reference evidence="7 8" key="1">
    <citation type="submission" date="2018-05" db="EMBL/GenBank/DDBJ databases">
        <title>Genetic diversity of glacier-inhabiting Cryobacterium bacteria in China and description of Cryobacterium mengkeensis sp. nov. and Arthrobacter glacialis sp. nov.</title>
        <authorList>
            <person name="Liu Q."/>
            <person name="Xin Y.-H."/>
        </authorList>
    </citation>
    <scope>NUCLEOTIDE SEQUENCE [LARGE SCALE GENOMIC DNA]</scope>
    <source>
        <strain evidence="7 8">GP3</strain>
    </source>
</reference>
<dbReference type="Proteomes" id="UP000246303">
    <property type="component" value="Unassembled WGS sequence"/>
</dbReference>
<dbReference type="Pfam" id="PF08546">
    <property type="entry name" value="ApbA_C"/>
    <property type="match status" value="1"/>
</dbReference>
<dbReference type="GO" id="GO:0005737">
    <property type="term" value="C:cytoplasm"/>
    <property type="evidence" value="ECO:0007669"/>
    <property type="project" value="TreeGrafter"/>
</dbReference>
<evidence type="ECO:0000256" key="2">
    <source>
        <dbReference type="ARBA" id="ARBA00022857"/>
    </source>
</evidence>
<comment type="function">
    <text evidence="4">Catalyzes the NADPH-dependent reduction of ketopantoate into pantoic acid.</text>
</comment>
<dbReference type="NCBIfam" id="TIGR00745">
    <property type="entry name" value="apbA_panE"/>
    <property type="match status" value="1"/>
</dbReference>
<comment type="caution">
    <text evidence="7">The sequence shown here is derived from an EMBL/GenBank/DDBJ whole genome shotgun (WGS) entry which is preliminary data.</text>
</comment>
<gene>
    <name evidence="7" type="ORF">CVS29_04070</name>
</gene>
<dbReference type="OrthoDB" id="9793586at2"/>
<feature type="domain" description="Ketopantoate reductase N-terminal" evidence="5">
    <location>
        <begin position="3"/>
        <end position="140"/>
    </location>
</feature>
<evidence type="ECO:0000256" key="3">
    <source>
        <dbReference type="ARBA" id="ARBA00023002"/>
    </source>
</evidence>
<name>A0A2V3DUH7_9MICC</name>
<dbReference type="FunFam" id="3.40.50.720:FF:000307">
    <property type="entry name" value="2-dehydropantoate 2-reductase"/>
    <property type="match status" value="1"/>
</dbReference>
<keyword evidence="3 4" id="KW-0560">Oxidoreductase</keyword>
<dbReference type="InterPro" id="IPR051402">
    <property type="entry name" value="KPR-Related"/>
</dbReference>
<evidence type="ECO:0000256" key="4">
    <source>
        <dbReference type="RuleBase" id="RU362068"/>
    </source>
</evidence>
<dbReference type="SUPFAM" id="SSF51735">
    <property type="entry name" value="NAD(P)-binding Rossmann-fold domains"/>
    <property type="match status" value="1"/>
</dbReference>
<dbReference type="InterPro" id="IPR003710">
    <property type="entry name" value="ApbA"/>
</dbReference>
<dbReference type="UniPathway" id="UPA00028">
    <property type="reaction ID" value="UER00004"/>
</dbReference>